<dbReference type="GO" id="GO:0015628">
    <property type="term" value="P:protein secretion by the type II secretion system"/>
    <property type="evidence" value="ECO:0007669"/>
    <property type="project" value="InterPro"/>
</dbReference>
<reference evidence="4 5" key="1">
    <citation type="submission" date="2019-02" db="EMBL/GenBank/DDBJ databases">
        <title>Deep-cultivation of Planctomycetes and their phenomic and genomic characterization uncovers novel biology.</title>
        <authorList>
            <person name="Wiegand S."/>
            <person name="Jogler M."/>
            <person name="Boedeker C."/>
            <person name="Pinto D."/>
            <person name="Vollmers J."/>
            <person name="Rivas-Marin E."/>
            <person name="Kohn T."/>
            <person name="Peeters S.H."/>
            <person name="Heuer A."/>
            <person name="Rast P."/>
            <person name="Oberbeckmann S."/>
            <person name="Bunk B."/>
            <person name="Jeske O."/>
            <person name="Meyerdierks A."/>
            <person name="Storesund J.E."/>
            <person name="Kallscheuer N."/>
            <person name="Luecker S."/>
            <person name="Lage O.M."/>
            <person name="Pohl T."/>
            <person name="Merkel B.J."/>
            <person name="Hornburger P."/>
            <person name="Mueller R.-W."/>
            <person name="Bruemmer F."/>
            <person name="Labrenz M."/>
            <person name="Spormann A.M."/>
            <person name="Op den Camp H."/>
            <person name="Overmann J."/>
            <person name="Amann R."/>
            <person name="Jetten M.S.M."/>
            <person name="Mascher T."/>
            <person name="Medema M.H."/>
            <person name="Devos D.P."/>
            <person name="Kaster A.-K."/>
            <person name="Ovreas L."/>
            <person name="Rohde M."/>
            <person name="Galperin M.Y."/>
            <person name="Jogler C."/>
        </authorList>
    </citation>
    <scope>NUCLEOTIDE SEQUENCE [LARGE SCALE GENOMIC DNA]</scope>
    <source>
        <strain evidence="4 5">KS4</strain>
    </source>
</reference>
<dbReference type="NCBIfam" id="TIGR02532">
    <property type="entry name" value="IV_pilin_GFxxxE"/>
    <property type="match status" value="1"/>
</dbReference>
<evidence type="ECO:0000313" key="4">
    <source>
        <dbReference type="EMBL" id="QDU32667.1"/>
    </source>
</evidence>
<keyword evidence="2" id="KW-1133">Transmembrane helix</keyword>
<evidence type="ECO:0000259" key="3">
    <source>
        <dbReference type="Pfam" id="PF07596"/>
    </source>
</evidence>
<dbReference type="Proteomes" id="UP000317369">
    <property type="component" value="Chromosome"/>
</dbReference>
<name>A0A517YR16_9BACT</name>
<evidence type="ECO:0000256" key="2">
    <source>
        <dbReference type="SAM" id="Phobius"/>
    </source>
</evidence>
<keyword evidence="2" id="KW-0812">Transmembrane</keyword>
<dbReference type="PANTHER" id="PTHR30093">
    <property type="entry name" value="GENERAL SECRETION PATHWAY PROTEIN G"/>
    <property type="match status" value="1"/>
</dbReference>
<dbReference type="AlphaFoldDB" id="A0A517YR16"/>
<dbReference type="PRINTS" id="PR00813">
    <property type="entry name" value="BCTERIALGSPG"/>
</dbReference>
<dbReference type="Gene3D" id="3.30.700.10">
    <property type="entry name" value="Glycoprotein, Type 4 Pilin"/>
    <property type="match status" value="1"/>
</dbReference>
<feature type="domain" description="DUF1559" evidence="3">
    <location>
        <begin position="38"/>
        <end position="129"/>
    </location>
</feature>
<keyword evidence="5" id="KW-1185">Reference proteome</keyword>
<dbReference type="InterPro" id="IPR012902">
    <property type="entry name" value="N_methyl_site"/>
</dbReference>
<proteinExistence type="predicted"/>
<dbReference type="InterPro" id="IPR011453">
    <property type="entry name" value="DUF1559"/>
</dbReference>
<dbReference type="GO" id="GO:0015627">
    <property type="term" value="C:type II protein secretion system complex"/>
    <property type="evidence" value="ECO:0007669"/>
    <property type="project" value="InterPro"/>
</dbReference>
<evidence type="ECO:0000313" key="5">
    <source>
        <dbReference type="Proteomes" id="UP000317369"/>
    </source>
</evidence>
<gene>
    <name evidence="4" type="ORF">KS4_07010</name>
</gene>
<protein>
    <recommendedName>
        <fullName evidence="3">DUF1559 domain-containing protein</fullName>
    </recommendedName>
</protein>
<dbReference type="InterPro" id="IPR000983">
    <property type="entry name" value="Bac_GSPG_pilin"/>
</dbReference>
<dbReference type="SUPFAM" id="SSF54523">
    <property type="entry name" value="Pili subunits"/>
    <property type="match status" value="1"/>
</dbReference>
<keyword evidence="2" id="KW-0472">Membrane</keyword>
<accession>A0A517YR16</accession>
<dbReference type="Pfam" id="PF07963">
    <property type="entry name" value="N_methyl"/>
    <property type="match status" value="1"/>
</dbReference>
<dbReference type="InterPro" id="IPR045584">
    <property type="entry name" value="Pilin-like"/>
</dbReference>
<keyword evidence="1" id="KW-0488">Methylation</keyword>
<sequence>MRHETRAMHRFGFTLIELLVVISIIALLIGILLPALGAARNTAQGLLCKSNLRQIGIAIYTYASDNDAFLPYAWAPYDASGWDGQMWPAAIRKHMGIDDSTDPNMATKSRSGMVAVYECPSIVIPVEDYREVSYGANLGVLKSVHWWDSAGPYDSNDPVFAQRKLDEIRRPSEILMLGDSNQGKYQSEGYEGASDLILWHTNESQPMWSYGDFIFQPNDPGEKEPDREVPLTYNRDLEPGATGSVPGALRYRHGGDNQQLDSGACNLGFVDGHVESYQAGTVTQKNFAVTY</sequence>
<dbReference type="Pfam" id="PF07596">
    <property type="entry name" value="SBP_bac_10"/>
    <property type="match status" value="1"/>
</dbReference>
<dbReference type="EMBL" id="CP036425">
    <property type="protein sequence ID" value="QDU32667.1"/>
    <property type="molecule type" value="Genomic_DNA"/>
</dbReference>
<dbReference type="PANTHER" id="PTHR30093:SF2">
    <property type="entry name" value="TYPE II SECRETION SYSTEM PROTEIN H"/>
    <property type="match status" value="1"/>
</dbReference>
<feature type="transmembrane region" description="Helical" evidence="2">
    <location>
        <begin position="12"/>
        <end position="36"/>
    </location>
</feature>
<organism evidence="4 5">
    <name type="scientific">Poriferisphaera corsica</name>
    <dbReference type="NCBI Taxonomy" id="2528020"/>
    <lineage>
        <taxon>Bacteria</taxon>
        <taxon>Pseudomonadati</taxon>
        <taxon>Planctomycetota</taxon>
        <taxon>Phycisphaerae</taxon>
        <taxon>Phycisphaerales</taxon>
        <taxon>Phycisphaeraceae</taxon>
        <taxon>Poriferisphaera</taxon>
    </lineage>
</organism>
<dbReference type="KEGG" id="pcor:KS4_07010"/>
<evidence type="ECO:0000256" key="1">
    <source>
        <dbReference type="ARBA" id="ARBA00022481"/>
    </source>
</evidence>
<dbReference type="OrthoDB" id="261883at2"/>